<feature type="chain" id="PRO_5012373237" description="DUF5067 domain-containing protein" evidence="1">
    <location>
        <begin position="24"/>
        <end position="182"/>
    </location>
</feature>
<dbReference type="Proteomes" id="UP000195447">
    <property type="component" value="Unassembled WGS sequence"/>
</dbReference>
<organism evidence="3 4">
    <name type="scientific">Faecalitalea cylindroides</name>
    <dbReference type="NCBI Taxonomy" id="39483"/>
    <lineage>
        <taxon>Bacteria</taxon>
        <taxon>Bacillati</taxon>
        <taxon>Bacillota</taxon>
        <taxon>Erysipelotrichia</taxon>
        <taxon>Erysipelotrichales</taxon>
        <taxon>Erysipelotrichaceae</taxon>
        <taxon>Faecalitalea</taxon>
    </lineage>
</organism>
<sequence>MRKIMILFVASIVIVLSGCFVFAAEVSHIDVIETVEKSKSKTESIVINEKTKNVVLDTSLYDKSNYSIVNDIYIVESRQDSTLAPNEVVLEYNDKFATEVSELGDTTTIKFSSELTWIDINGNSLSNFQDYLDVWKNKTVTRKSIDPEYFNIKVRYGSNVRILDSDSQEYQNEYLDTGEQYY</sequence>
<accession>A0A1Y4M099</accession>
<protein>
    <recommendedName>
        <fullName evidence="5">DUF5067 domain-containing protein</fullName>
    </recommendedName>
</protein>
<evidence type="ECO:0000313" key="4">
    <source>
        <dbReference type="Proteomes" id="UP000195447"/>
    </source>
</evidence>
<keyword evidence="4" id="KW-1185">Reference proteome</keyword>
<proteinExistence type="predicted"/>
<evidence type="ECO:0000313" key="3">
    <source>
        <dbReference type="EMBL" id="OUP61319.1"/>
    </source>
</evidence>
<dbReference type="AlphaFoldDB" id="A0A1Y4M099"/>
<dbReference type="RefSeq" id="WP_087158335.1">
    <property type="nucleotide sequence ID" value="NZ_JADMUL010000039.1"/>
</dbReference>
<evidence type="ECO:0000256" key="1">
    <source>
        <dbReference type="SAM" id="SignalP"/>
    </source>
</evidence>
<dbReference type="EMBL" id="NFKM01000004">
    <property type="protein sequence ID" value="OUP61319.1"/>
    <property type="molecule type" value="Genomic_DNA"/>
</dbReference>
<dbReference type="PROSITE" id="PS51257">
    <property type="entry name" value="PROKAR_LIPOPROTEIN"/>
    <property type="match status" value="1"/>
</dbReference>
<feature type="signal peptide" evidence="1">
    <location>
        <begin position="1"/>
        <end position="23"/>
    </location>
</feature>
<reference evidence="3" key="2">
    <citation type="journal article" date="2018" name="BMC Genomics">
        <title>Whole genome sequencing and function prediction of 133 gut anaerobes isolated from chicken caecum in pure cultures.</title>
        <authorList>
            <person name="Medvecky M."/>
            <person name="Cejkova D."/>
            <person name="Polansky O."/>
            <person name="Karasova D."/>
            <person name="Kubasova T."/>
            <person name="Cizek A."/>
            <person name="Rychlik I."/>
        </authorList>
    </citation>
    <scope>NUCLEOTIDE SEQUENCE</scope>
    <source>
        <strain evidence="3">An178</strain>
    </source>
</reference>
<gene>
    <name evidence="3" type="ORF">B5F14_03135</name>
    <name evidence="2" type="ORF">POG00_10955</name>
</gene>
<evidence type="ECO:0008006" key="5">
    <source>
        <dbReference type="Google" id="ProtNLM"/>
    </source>
</evidence>
<keyword evidence="1" id="KW-0732">Signal</keyword>
<evidence type="ECO:0000313" key="2">
    <source>
        <dbReference type="EMBL" id="MDC0829213.1"/>
    </source>
</evidence>
<comment type="caution">
    <text evidence="3">The sequence shown here is derived from an EMBL/GenBank/DDBJ whole genome shotgun (WGS) entry which is preliminary data.</text>
</comment>
<reference evidence="2" key="3">
    <citation type="submission" date="2023-01" db="EMBL/GenBank/DDBJ databases">
        <title>Human gut microbiome strain richness.</title>
        <authorList>
            <person name="Chen-Liaw A."/>
        </authorList>
    </citation>
    <scope>NUCLEOTIDE SEQUENCE</scope>
    <source>
        <strain evidence="2">D55st1_G4_D55t1_190419</strain>
    </source>
</reference>
<reference evidence="4" key="1">
    <citation type="submission" date="2017-04" db="EMBL/GenBank/DDBJ databases">
        <title>Function of individual gut microbiota members based on whole genome sequencing of pure cultures obtained from chicken caecum.</title>
        <authorList>
            <person name="Medvecky M."/>
            <person name="Cejkova D."/>
            <person name="Polansky O."/>
            <person name="Karasova D."/>
            <person name="Kubasova T."/>
            <person name="Cizek A."/>
            <person name="Rychlik I."/>
        </authorList>
    </citation>
    <scope>NUCLEOTIDE SEQUENCE [LARGE SCALE GENOMIC DNA]</scope>
    <source>
        <strain evidence="4">An178</strain>
    </source>
</reference>
<name>A0A1Y4M099_9FIRM</name>
<dbReference type="EMBL" id="JAQNCK010000042">
    <property type="protein sequence ID" value="MDC0829213.1"/>
    <property type="molecule type" value="Genomic_DNA"/>
</dbReference>
<dbReference type="Proteomes" id="UP001220658">
    <property type="component" value="Unassembled WGS sequence"/>
</dbReference>